<reference evidence="14 15" key="1">
    <citation type="submission" date="2018-04" db="EMBL/GenBank/DDBJ databases">
        <title>Genomic Encyclopedia of Type Strains, Phase IV (KMG-IV): sequencing the most valuable type-strain genomes for metagenomic binning, comparative biology and taxonomic classification.</title>
        <authorList>
            <person name="Goeker M."/>
        </authorList>
    </citation>
    <scope>NUCLEOTIDE SEQUENCE [LARGE SCALE GENOMIC DNA]</scope>
    <source>
        <strain evidence="14 15">DSM 20705</strain>
    </source>
</reference>
<keyword evidence="6" id="KW-0238">DNA-binding</keyword>
<comment type="caution">
    <text evidence="14">The sequence shown here is derived from an EMBL/GenBank/DDBJ whole genome shotgun (WGS) entry which is preliminary data.</text>
</comment>
<keyword evidence="4 11" id="KW-0347">Helicase</keyword>
<dbReference type="GO" id="GO:0043138">
    <property type="term" value="F:3'-5' DNA helicase activity"/>
    <property type="evidence" value="ECO:0007669"/>
    <property type="project" value="UniProtKB-EC"/>
</dbReference>
<feature type="domain" description="UvrD-like helicase C-terminal" evidence="13">
    <location>
        <begin position="280"/>
        <end position="535"/>
    </location>
</feature>
<evidence type="ECO:0000256" key="9">
    <source>
        <dbReference type="ARBA" id="ARBA00034808"/>
    </source>
</evidence>
<evidence type="ECO:0000313" key="14">
    <source>
        <dbReference type="EMBL" id="PVY94566.1"/>
    </source>
</evidence>
<comment type="catalytic activity">
    <reaction evidence="8">
        <text>Couples ATP hydrolysis with the unwinding of duplex DNA by translocating in the 3'-5' direction.</text>
        <dbReference type="EC" id="5.6.2.4"/>
    </reaction>
</comment>
<dbReference type="PANTHER" id="PTHR11070">
    <property type="entry name" value="UVRD / RECB / PCRA DNA HELICASE FAMILY MEMBER"/>
    <property type="match status" value="1"/>
</dbReference>
<evidence type="ECO:0000259" key="12">
    <source>
        <dbReference type="PROSITE" id="PS51198"/>
    </source>
</evidence>
<dbReference type="InterPro" id="IPR000212">
    <property type="entry name" value="DNA_helicase_UvrD/REP"/>
</dbReference>
<comment type="similarity">
    <text evidence="1">Belongs to the helicase family. UvrD subfamily.</text>
</comment>
<evidence type="ECO:0000256" key="5">
    <source>
        <dbReference type="ARBA" id="ARBA00022840"/>
    </source>
</evidence>
<feature type="binding site" evidence="11">
    <location>
        <begin position="22"/>
        <end position="29"/>
    </location>
    <ligand>
        <name>ATP</name>
        <dbReference type="ChEBI" id="CHEBI:30616"/>
    </ligand>
</feature>
<dbReference type="Gene3D" id="1.10.486.10">
    <property type="entry name" value="PCRA, domain 4"/>
    <property type="match status" value="1"/>
</dbReference>
<evidence type="ECO:0000313" key="15">
    <source>
        <dbReference type="Proteomes" id="UP000245793"/>
    </source>
</evidence>
<dbReference type="InterPro" id="IPR013986">
    <property type="entry name" value="DExx_box_DNA_helicase_dom_sf"/>
</dbReference>
<evidence type="ECO:0000256" key="11">
    <source>
        <dbReference type="PROSITE-ProRule" id="PRU00560"/>
    </source>
</evidence>
<dbReference type="CDD" id="cd17932">
    <property type="entry name" value="DEXQc_UvrD"/>
    <property type="match status" value="1"/>
</dbReference>
<dbReference type="RefSeq" id="WP_116480003.1">
    <property type="nucleotide sequence ID" value="NZ_QEKV01000004.1"/>
</dbReference>
<sequence>MQFSESQIKAIKHVDGPCLVLAVPGAGKTTILIQRIINLVKVHSVLPSQILALTFTRASANDMKRRIEELGDDIKVQNIKTIHSLCYDIVALKCEKENKRFRMIEDRRLGSLRFDILNHTKMRLENIPLTIEEYRNLLSAISNMKTLGSPTSSEDRSMILNNFEEYYNDYENYKNKNDLYDFDDLLIVADKLLKEDVEIRNYYKNKFKYISLDEAQDTSTIQWSIIKSLLTAKENLFAVADDDQSIYRFRGANPEMLMRFGEEFKNAKIIYLETNYRSRFEIVNSASKLIKNNNIRYKKNICADKDKSSTVKVRIMKSRKSQYSNIIKTIKDTNGEVALIYRNNLSAVALMDALDREMISFELKDHNIDFFNQVVYKDITDILKFFNNPSDIESYSNVYFKLKGYISRKEINSIKHSLGETYFEKIYNNFDVPSYKKELIEELEYSRRALIKNFSKNGLDILLNHCGYLDYLNHFKRLNNRGLEGYMRHFRTLRIISNGCNDIEEFLNRLEDIKNMALRESRSKIKLMSMHASKGLEFDTVILLDLLNSEIPGEHITKNELEEERRLLYVGMTRAKENLFMYAYKNDANQEFKISRFLDELKSGK</sequence>
<organism evidence="14 15">
    <name type="scientific">Ezakiella coagulans</name>
    <dbReference type="NCBI Taxonomy" id="46507"/>
    <lineage>
        <taxon>Bacteria</taxon>
        <taxon>Bacillati</taxon>
        <taxon>Bacillota</taxon>
        <taxon>Tissierellia</taxon>
        <taxon>Ezakiella</taxon>
    </lineage>
</organism>
<comment type="catalytic activity">
    <reaction evidence="10">
        <text>ATP + H2O = ADP + phosphate + H(+)</text>
        <dbReference type="Rhea" id="RHEA:13065"/>
        <dbReference type="ChEBI" id="CHEBI:15377"/>
        <dbReference type="ChEBI" id="CHEBI:15378"/>
        <dbReference type="ChEBI" id="CHEBI:30616"/>
        <dbReference type="ChEBI" id="CHEBI:43474"/>
        <dbReference type="ChEBI" id="CHEBI:456216"/>
        <dbReference type="EC" id="5.6.2.4"/>
    </reaction>
</comment>
<keyword evidence="2 11" id="KW-0547">Nucleotide-binding</keyword>
<dbReference type="PROSITE" id="PS51217">
    <property type="entry name" value="UVRD_HELICASE_CTER"/>
    <property type="match status" value="1"/>
</dbReference>
<dbReference type="PROSITE" id="PS51198">
    <property type="entry name" value="UVRD_HELICASE_ATP_BIND"/>
    <property type="match status" value="1"/>
</dbReference>
<dbReference type="InterPro" id="IPR027417">
    <property type="entry name" value="P-loop_NTPase"/>
</dbReference>
<dbReference type="SUPFAM" id="SSF52540">
    <property type="entry name" value="P-loop containing nucleoside triphosphate hydrolases"/>
    <property type="match status" value="1"/>
</dbReference>
<dbReference type="GO" id="GO:0033202">
    <property type="term" value="C:DNA helicase complex"/>
    <property type="evidence" value="ECO:0007669"/>
    <property type="project" value="TreeGrafter"/>
</dbReference>
<keyword evidence="15" id="KW-1185">Reference proteome</keyword>
<evidence type="ECO:0000259" key="13">
    <source>
        <dbReference type="PROSITE" id="PS51217"/>
    </source>
</evidence>
<dbReference type="Pfam" id="PF00580">
    <property type="entry name" value="UvrD-helicase"/>
    <property type="match status" value="1"/>
</dbReference>
<keyword evidence="3 11" id="KW-0378">Hydrolase</keyword>
<dbReference type="EMBL" id="QEKV01000004">
    <property type="protein sequence ID" value="PVY94566.1"/>
    <property type="molecule type" value="Genomic_DNA"/>
</dbReference>
<dbReference type="EC" id="5.6.2.4" evidence="9"/>
<dbReference type="GO" id="GO:0005524">
    <property type="term" value="F:ATP binding"/>
    <property type="evidence" value="ECO:0007669"/>
    <property type="project" value="UniProtKB-UniRule"/>
</dbReference>
<evidence type="ECO:0000256" key="6">
    <source>
        <dbReference type="ARBA" id="ARBA00023125"/>
    </source>
</evidence>
<dbReference type="Gene3D" id="1.10.10.160">
    <property type="match status" value="1"/>
</dbReference>
<evidence type="ECO:0000256" key="4">
    <source>
        <dbReference type="ARBA" id="ARBA00022806"/>
    </source>
</evidence>
<dbReference type="InterPro" id="IPR014017">
    <property type="entry name" value="DNA_helicase_UvrD-like_C"/>
</dbReference>
<evidence type="ECO:0000256" key="2">
    <source>
        <dbReference type="ARBA" id="ARBA00022741"/>
    </source>
</evidence>
<proteinExistence type="inferred from homology"/>
<evidence type="ECO:0000256" key="8">
    <source>
        <dbReference type="ARBA" id="ARBA00034617"/>
    </source>
</evidence>
<dbReference type="AlphaFoldDB" id="A0A2U1E3Q3"/>
<evidence type="ECO:0000256" key="10">
    <source>
        <dbReference type="ARBA" id="ARBA00048988"/>
    </source>
</evidence>
<protein>
    <recommendedName>
        <fullName evidence="9">DNA 3'-5' helicase</fullName>
        <ecNumber evidence="9">5.6.2.4</ecNumber>
    </recommendedName>
</protein>
<feature type="domain" description="UvrD-like helicase ATP-binding" evidence="12">
    <location>
        <begin position="1"/>
        <end position="279"/>
    </location>
</feature>
<dbReference type="Proteomes" id="UP000245793">
    <property type="component" value="Unassembled WGS sequence"/>
</dbReference>
<evidence type="ECO:0000256" key="7">
    <source>
        <dbReference type="ARBA" id="ARBA00023235"/>
    </source>
</evidence>
<dbReference type="Gene3D" id="3.40.50.300">
    <property type="entry name" value="P-loop containing nucleotide triphosphate hydrolases"/>
    <property type="match status" value="2"/>
</dbReference>
<dbReference type="GO" id="GO:0003677">
    <property type="term" value="F:DNA binding"/>
    <property type="evidence" value="ECO:0007669"/>
    <property type="project" value="UniProtKB-KW"/>
</dbReference>
<evidence type="ECO:0000256" key="1">
    <source>
        <dbReference type="ARBA" id="ARBA00009922"/>
    </source>
</evidence>
<dbReference type="GO" id="GO:0000725">
    <property type="term" value="P:recombinational repair"/>
    <property type="evidence" value="ECO:0007669"/>
    <property type="project" value="TreeGrafter"/>
</dbReference>
<gene>
    <name evidence="14" type="ORF">C7381_10472</name>
</gene>
<dbReference type="Pfam" id="PF13361">
    <property type="entry name" value="UvrD_C"/>
    <property type="match status" value="1"/>
</dbReference>
<accession>A0A2U1E3Q3</accession>
<dbReference type="PANTHER" id="PTHR11070:SF2">
    <property type="entry name" value="ATP-DEPENDENT DNA HELICASE SRS2"/>
    <property type="match status" value="1"/>
</dbReference>
<keyword evidence="5 11" id="KW-0067">ATP-binding</keyword>
<dbReference type="GO" id="GO:0016887">
    <property type="term" value="F:ATP hydrolysis activity"/>
    <property type="evidence" value="ECO:0007669"/>
    <property type="project" value="RHEA"/>
</dbReference>
<dbReference type="InterPro" id="IPR014016">
    <property type="entry name" value="UvrD-like_ATP-bd"/>
</dbReference>
<dbReference type="GO" id="GO:0005829">
    <property type="term" value="C:cytosol"/>
    <property type="evidence" value="ECO:0007669"/>
    <property type="project" value="TreeGrafter"/>
</dbReference>
<name>A0A2U1E3Q3_9FIRM</name>
<evidence type="ECO:0000256" key="3">
    <source>
        <dbReference type="ARBA" id="ARBA00022801"/>
    </source>
</evidence>
<keyword evidence="7" id="KW-0413">Isomerase</keyword>